<evidence type="ECO:0000313" key="1">
    <source>
        <dbReference type="EMBL" id="KFI98863.1"/>
    </source>
</evidence>
<dbReference type="InterPro" id="IPR036291">
    <property type="entry name" value="NAD(P)-bd_dom_sf"/>
</dbReference>
<dbReference type="GO" id="GO:0005737">
    <property type="term" value="C:cytoplasm"/>
    <property type="evidence" value="ECO:0007669"/>
    <property type="project" value="TreeGrafter"/>
</dbReference>
<comment type="caution">
    <text evidence="1">The sequence shown here is derived from an EMBL/GenBank/DDBJ whole genome shotgun (WGS) entry which is preliminary data.</text>
</comment>
<keyword evidence="2" id="KW-1185">Reference proteome</keyword>
<dbReference type="PIRSF" id="PIRSF001439">
    <property type="entry name" value="CryM"/>
    <property type="match status" value="1"/>
</dbReference>
<evidence type="ECO:0000313" key="2">
    <source>
        <dbReference type="Proteomes" id="UP000029055"/>
    </source>
</evidence>
<dbReference type="GO" id="GO:0047127">
    <property type="term" value="F:thiomorpholine-carboxylate dehydrogenase activity"/>
    <property type="evidence" value="ECO:0007669"/>
    <property type="project" value="UniProtKB-EC"/>
</dbReference>
<organism evidence="1 2">
    <name type="scientific">Bifidobacterium subtile</name>
    <dbReference type="NCBI Taxonomy" id="77635"/>
    <lineage>
        <taxon>Bacteria</taxon>
        <taxon>Bacillati</taxon>
        <taxon>Actinomycetota</taxon>
        <taxon>Actinomycetes</taxon>
        <taxon>Bifidobacteriales</taxon>
        <taxon>Bifidobacteriaceae</taxon>
        <taxon>Bifidobacterium</taxon>
    </lineage>
</organism>
<dbReference type="PANTHER" id="PTHR13812">
    <property type="entry name" value="KETIMINE REDUCTASE MU-CRYSTALLIN"/>
    <property type="match status" value="1"/>
</dbReference>
<dbReference type="SUPFAM" id="SSF51735">
    <property type="entry name" value="NAD(P)-binding Rossmann-fold domains"/>
    <property type="match status" value="1"/>
</dbReference>
<dbReference type="Gene3D" id="3.30.1780.10">
    <property type="entry name" value="ornithine cyclodeaminase, domain 1"/>
    <property type="match status" value="1"/>
</dbReference>
<keyword evidence="1" id="KW-0560">Oxidoreductase</keyword>
<dbReference type="RefSeq" id="WP_161787749.1">
    <property type="nucleotide sequence ID" value="NZ_CP062939.1"/>
</dbReference>
<dbReference type="AlphaFoldDB" id="A0A087DTL3"/>
<reference evidence="1 2" key="1">
    <citation type="submission" date="2014-03" db="EMBL/GenBank/DDBJ databases">
        <title>Genomics of Bifidobacteria.</title>
        <authorList>
            <person name="Ventura M."/>
            <person name="Milani C."/>
            <person name="Lugli G.A."/>
        </authorList>
    </citation>
    <scope>NUCLEOTIDE SEQUENCE [LARGE SCALE GENOMIC DNA]</scope>
    <source>
        <strain evidence="1 2">LMG 11597</strain>
    </source>
</reference>
<protein>
    <submittedName>
        <fullName evidence="1">Ornithine cyclodeaminase</fullName>
        <ecNumber evidence="1">1.5.1.25</ecNumber>
    </submittedName>
</protein>
<dbReference type="EMBL" id="JGZR01000016">
    <property type="protein sequence ID" value="KFI98863.1"/>
    <property type="molecule type" value="Genomic_DNA"/>
</dbReference>
<dbReference type="PANTHER" id="PTHR13812:SF19">
    <property type="entry name" value="KETIMINE REDUCTASE MU-CRYSTALLIN"/>
    <property type="match status" value="1"/>
</dbReference>
<dbReference type="InterPro" id="IPR003462">
    <property type="entry name" value="ODC_Mu_crystall"/>
</dbReference>
<dbReference type="InterPro" id="IPR023401">
    <property type="entry name" value="ODC_N"/>
</dbReference>
<dbReference type="Gene3D" id="3.40.50.720">
    <property type="entry name" value="NAD(P)-binding Rossmann-like Domain"/>
    <property type="match status" value="1"/>
</dbReference>
<accession>A0A087DTL3</accession>
<gene>
    <name evidence="1" type="ORF">BISU_2065</name>
</gene>
<proteinExistence type="predicted"/>
<dbReference type="EC" id="1.5.1.25" evidence="1"/>
<dbReference type="Pfam" id="PF02423">
    <property type="entry name" value="OCD_Mu_crystall"/>
    <property type="match status" value="1"/>
</dbReference>
<dbReference type="STRING" id="77635.BISU_2065"/>
<dbReference type="eggNOG" id="COG2423">
    <property type="taxonomic scope" value="Bacteria"/>
</dbReference>
<dbReference type="Proteomes" id="UP000029055">
    <property type="component" value="Unassembled WGS sequence"/>
</dbReference>
<sequence>MTTRLLTSSDCWSLFSTDEFTHELEMTLVQYANGGIMEAPPQRVMLDSAPQGAAIVPMTATDITKGLFCTKVLVDHPQNRAKGLPAQRSTIALFSSQTGECLGLIDGYALTQLRTASMTLLATRTLANRGAQTLGIIGAGALAHRHAIMLCKALELSQLLIWSRNPEHATASARNIAEALPGTAVRATDSIHEVCAHSDIVCTLTPSETPLIDASMLHPGLHINAAGSPPRPQFREIDEDAMEACHLFADDARIALRESGNLAHMSNPPHITELAEVVSGAKPGRHTAHDITLYNSIGVAYEDLACADYLLRKAAAQHVGARVALRP</sequence>
<name>A0A087DTL3_9BIFI</name>